<reference evidence="3 4" key="1">
    <citation type="submission" date="2020-11" db="EMBL/GenBank/DDBJ databases">
        <title>Kefir isolates.</title>
        <authorList>
            <person name="Marcisauskas S."/>
            <person name="Kim Y."/>
            <person name="Blasche S."/>
        </authorList>
    </citation>
    <scope>NUCLEOTIDE SEQUENCE [LARGE SCALE GENOMIC DNA]</scope>
    <source>
        <strain evidence="3 4">KR</strain>
    </source>
</reference>
<dbReference type="OrthoDB" id="5550464at2759"/>
<dbReference type="PANTHER" id="PTHR33643:SF1">
    <property type="entry name" value="UREASE ACCESSORY PROTEIN D"/>
    <property type="match status" value="1"/>
</dbReference>
<dbReference type="Proteomes" id="UP000777482">
    <property type="component" value="Unassembled WGS sequence"/>
</dbReference>
<gene>
    <name evidence="3" type="ORF">C6P46_001721</name>
</gene>
<dbReference type="PANTHER" id="PTHR33643">
    <property type="entry name" value="UREASE ACCESSORY PROTEIN D"/>
    <property type="match status" value="1"/>
</dbReference>
<dbReference type="HAMAP" id="MF_01384">
    <property type="entry name" value="UreD"/>
    <property type="match status" value="1"/>
</dbReference>
<keyword evidence="4" id="KW-1185">Reference proteome</keyword>
<dbReference type="GO" id="GO:0016151">
    <property type="term" value="F:nickel cation binding"/>
    <property type="evidence" value="ECO:0007669"/>
    <property type="project" value="InterPro"/>
</dbReference>
<keyword evidence="2" id="KW-0143">Chaperone</keyword>
<organism evidence="3 4">
    <name type="scientific">Rhodotorula mucilaginosa</name>
    <name type="common">Yeast</name>
    <name type="synonym">Rhodotorula rubra</name>
    <dbReference type="NCBI Taxonomy" id="5537"/>
    <lineage>
        <taxon>Eukaryota</taxon>
        <taxon>Fungi</taxon>
        <taxon>Dikarya</taxon>
        <taxon>Basidiomycota</taxon>
        <taxon>Pucciniomycotina</taxon>
        <taxon>Microbotryomycetes</taxon>
        <taxon>Sporidiobolales</taxon>
        <taxon>Sporidiobolaceae</taxon>
        <taxon>Rhodotorula</taxon>
    </lineage>
</organism>
<evidence type="ECO:0000313" key="3">
    <source>
        <dbReference type="EMBL" id="KAG0664257.1"/>
    </source>
</evidence>
<dbReference type="InterPro" id="IPR002669">
    <property type="entry name" value="UreD"/>
</dbReference>
<evidence type="ECO:0000313" key="4">
    <source>
        <dbReference type="Proteomes" id="UP000777482"/>
    </source>
</evidence>
<sequence length="334" mass="36834">MNAALPLDRRLSPGDGLFVLSSDNRERAHVDELQYSYPLKLIVPARRFLPGMQCVYVLSYGGGLVAGDRVRLKVQVNQGTTLVMLTQGSTKVFKVRPGEFLTANSFNRTSTTEQLYRLDVDRSACLVLLPAPVTCFSRARYSQRQVVRLADESSSLVLLDWYTSGRMAYGDHKEGEEWEFAMYRSENEVWLGDKRLAKDVLHLEDDSPDVAEELGANEATPSSEDPLPPVGSTSYRSRVAPYSCYAALFLFGPHTAKLRTHLDTAFAAISQYSQSRPYSLVWSYSPLAGHPGGGGIARCAGASTEEVKDWIDHMLGNGGIADLMGPDLWKTALA</sequence>
<accession>A0A9P6W6Q4</accession>
<evidence type="ECO:0000256" key="1">
    <source>
        <dbReference type="ARBA" id="ARBA00007177"/>
    </source>
</evidence>
<evidence type="ECO:0008006" key="5">
    <source>
        <dbReference type="Google" id="ProtNLM"/>
    </source>
</evidence>
<protein>
    <recommendedName>
        <fullName evidence="5">UreD-domain-containing protein</fullName>
    </recommendedName>
</protein>
<dbReference type="Pfam" id="PF01774">
    <property type="entry name" value="UreD"/>
    <property type="match status" value="1"/>
</dbReference>
<comment type="caution">
    <text evidence="3">The sequence shown here is derived from an EMBL/GenBank/DDBJ whole genome shotgun (WGS) entry which is preliminary data.</text>
</comment>
<dbReference type="AlphaFoldDB" id="A0A9P6W6Q4"/>
<dbReference type="EMBL" id="PUHQ01000015">
    <property type="protein sequence ID" value="KAG0664257.1"/>
    <property type="molecule type" value="Genomic_DNA"/>
</dbReference>
<evidence type="ECO:0000256" key="2">
    <source>
        <dbReference type="ARBA" id="ARBA00023186"/>
    </source>
</evidence>
<proteinExistence type="inferred from homology"/>
<comment type="similarity">
    <text evidence="1">Belongs to the UreD family.</text>
</comment>
<name>A0A9P6W6Q4_RHOMI</name>